<proteinExistence type="predicted"/>
<dbReference type="AlphaFoldDB" id="A0A409YQI7"/>
<accession>A0A409YQI7</accession>
<sequence length="45" mass="5014">MGSNSDTPPYSFLWKTGGQGRLGWKISLGRRARRKTQSGKLSSKM</sequence>
<comment type="caution">
    <text evidence="2">The sequence shown here is derived from an EMBL/GenBank/DDBJ whole genome shotgun (WGS) entry which is preliminary data.</text>
</comment>
<evidence type="ECO:0000313" key="3">
    <source>
        <dbReference type="Proteomes" id="UP000284842"/>
    </source>
</evidence>
<keyword evidence="3" id="KW-1185">Reference proteome</keyword>
<evidence type="ECO:0000313" key="2">
    <source>
        <dbReference type="EMBL" id="PPR05271.1"/>
    </source>
</evidence>
<gene>
    <name evidence="2" type="ORF">CVT24_007904</name>
</gene>
<feature type="region of interest" description="Disordered" evidence="1">
    <location>
        <begin position="25"/>
        <end position="45"/>
    </location>
</feature>
<dbReference type="InParanoid" id="A0A409YQI7"/>
<protein>
    <submittedName>
        <fullName evidence="2">Uncharacterized protein</fullName>
    </submittedName>
</protein>
<dbReference type="Proteomes" id="UP000284842">
    <property type="component" value="Unassembled WGS sequence"/>
</dbReference>
<reference evidence="2 3" key="1">
    <citation type="journal article" date="2018" name="Evol. Lett.">
        <title>Horizontal gene cluster transfer increased hallucinogenic mushroom diversity.</title>
        <authorList>
            <person name="Reynolds H.T."/>
            <person name="Vijayakumar V."/>
            <person name="Gluck-Thaler E."/>
            <person name="Korotkin H.B."/>
            <person name="Matheny P.B."/>
            <person name="Slot J.C."/>
        </authorList>
    </citation>
    <scope>NUCLEOTIDE SEQUENCE [LARGE SCALE GENOMIC DNA]</scope>
    <source>
        <strain evidence="2 3">2629</strain>
    </source>
</reference>
<organism evidence="2 3">
    <name type="scientific">Panaeolus cyanescens</name>
    <dbReference type="NCBI Taxonomy" id="181874"/>
    <lineage>
        <taxon>Eukaryota</taxon>
        <taxon>Fungi</taxon>
        <taxon>Dikarya</taxon>
        <taxon>Basidiomycota</taxon>
        <taxon>Agaricomycotina</taxon>
        <taxon>Agaricomycetes</taxon>
        <taxon>Agaricomycetidae</taxon>
        <taxon>Agaricales</taxon>
        <taxon>Agaricineae</taxon>
        <taxon>Galeropsidaceae</taxon>
        <taxon>Panaeolus</taxon>
    </lineage>
</organism>
<feature type="compositionally biased region" description="Basic residues" evidence="1">
    <location>
        <begin position="28"/>
        <end position="37"/>
    </location>
</feature>
<dbReference type="EMBL" id="NHTK01000826">
    <property type="protein sequence ID" value="PPR05271.1"/>
    <property type="molecule type" value="Genomic_DNA"/>
</dbReference>
<evidence type="ECO:0000256" key="1">
    <source>
        <dbReference type="SAM" id="MobiDB-lite"/>
    </source>
</evidence>
<name>A0A409YQI7_9AGAR</name>